<dbReference type="OrthoDB" id="6373199at2759"/>
<dbReference type="AlphaFoldDB" id="A0A423U1B8"/>
<gene>
    <name evidence="2" type="ORF">C7M84_024335</name>
</gene>
<organism evidence="2 3">
    <name type="scientific">Penaeus vannamei</name>
    <name type="common">Whiteleg shrimp</name>
    <name type="synonym">Litopenaeus vannamei</name>
    <dbReference type="NCBI Taxonomy" id="6689"/>
    <lineage>
        <taxon>Eukaryota</taxon>
        <taxon>Metazoa</taxon>
        <taxon>Ecdysozoa</taxon>
        <taxon>Arthropoda</taxon>
        <taxon>Crustacea</taxon>
        <taxon>Multicrustacea</taxon>
        <taxon>Malacostraca</taxon>
        <taxon>Eumalacostraca</taxon>
        <taxon>Eucarida</taxon>
        <taxon>Decapoda</taxon>
        <taxon>Dendrobranchiata</taxon>
        <taxon>Penaeoidea</taxon>
        <taxon>Penaeidae</taxon>
        <taxon>Penaeus</taxon>
    </lineage>
</organism>
<feature type="chain" id="PRO_5019079903" evidence="1">
    <location>
        <begin position="17"/>
        <end position="266"/>
    </location>
</feature>
<feature type="signal peptide" evidence="1">
    <location>
        <begin position="1"/>
        <end position="16"/>
    </location>
</feature>
<protein>
    <submittedName>
        <fullName evidence="2">Uncharacterized protein</fullName>
    </submittedName>
</protein>
<evidence type="ECO:0000313" key="2">
    <source>
        <dbReference type="EMBL" id="ROT82480.1"/>
    </source>
</evidence>
<evidence type="ECO:0000313" key="3">
    <source>
        <dbReference type="Proteomes" id="UP000283509"/>
    </source>
</evidence>
<dbReference type="InterPro" id="IPR042219">
    <property type="entry name" value="AAA_lid_11_sf"/>
</dbReference>
<reference evidence="2 3" key="2">
    <citation type="submission" date="2019-01" db="EMBL/GenBank/DDBJ databases">
        <title>The decoding of complex shrimp genome reveals the adaptation for benthos swimmer, frequently molting mechanism and breeding impact on genome.</title>
        <authorList>
            <person name="Sun Y."/>
            <person name="Gao Y."/>
            <person name="Yu Y."/>
        </authorList>
    </citation>
    <scope>NUCLEOTIDE SEQUENCE [LARGE SCALE GENOMIC DNA]</scope>
    <source>
        <tissue evidence="2">Muscle</tissue>
    </source>
</reference>
<accession>A0A423U1B8</accession>
<dbReference type="Gene3D" id="1.10.8.720">
    <property type="entry name" value="Region D6 of dynein motor"/>
    <property type="match status" value="1"/>
</dbReference>
<dbReference type="STRING" id="6689.A0A423U1B8"/>
<keyword evidence="1" id="KW-0732">Signal</keyword>
<comment type="caution">
    <text evidence="2">The sequence shown here is derived from an EMBL/GenBank/DDBJ whole genome shotgun (WGS) entry which is preliminary data.</text>
</comment>
<sequence>MAWLSVLLLTLASATASCPDGDLQDAPAVRGFFFAVADTSSTRVVTVTSTTTRLVTCTTTQNEIGPCRGGRQRALASTANGRAGITQTKSPWRDTKELQLQSSLESSPLFPKDHAALKKTCNTLTSSDPDGRVMLTLERVTFATDTKTEVVTVRDPRIPVSLLRSVEKVYVDAPGDARHALLEANLTLTRHASNLTFSEEDEEEEVEAATYRLLHGLSVFHTVVSERGRHGHLAWADPPAFTATDLTLAISAVTNGHSVRPLDTDS</sequence>
<proteinExistence type="predicted"/>
<keyword evidence="3" id="KW-1185">Reference proteome</keyword>
<dbReference type="Proteomes" id="UP000283509">
    <property type="component" value="Unassembled WGS sequence"/>
</dbReference>
<name>A0A423U1B8_PENVA</name>
<evidence type="ECO:0000256" key="1">
    <source>
        <dbReference type="SAM" id="SignalP"/>
    </source>
</evidence>
<dbReference type="EMBL" id="QCYY01000817">
    <property type="protein sequence ID" value="ROT82480.1"/>
    <property type="molecule type" value="Genomic_DNA"/>
</dbReference>
<reference evidence="2 3" key="1">
    <citation type="submission" date="2018-04" db="EMBL/GenBank/DDBJ databases">
        <authorList>
            <person name="Zhang X."/>
            <person name="Yuan J."/>
            <person name="Li F."/>
            <person name="Xiang J."/>
        </authorList>
    </citation>
    <scope>NUCLEOTIDE SEQUENCE [LARGE SCALE GENOMIC DNA]</scope>
    <source>
        <tissue evidence="2">Muscle</tissue>
    </source>
</reference>